<keyword evidence="1" id="KW-0472">Membrane</keyword>
<keyword evidence="1" id="KW-0812">Transmembrane</keyword>
<protein>
    <submittedName>
        <fullName evidence="1">Transmembrane amino acid transporter protein-domain-containing protein</fullName>
    </submittedName>
</protein>
<proteinExistence type="predicted"/>
<accession>A0ACB9YQ68</accession>
<name>A0ACB9YQ68_9PEZI</name>
<evidence type="ECO:0000313" key="2">
    <source>
        <dbReference type="Proteomes" id="UP001497700"/>
    </source>
</evidence>
<keyword evidence="2" id="KW-1185">Reference proteome</keyword>
<sequence length="610" mass="66770">MAGLTPANLALEGGDPRKSSFQAETIAADAAAAALGNGAKGRVVSFEEYMYYAEITRAEEKEANARFIAARGPRTWKNLIQGRFSKGRLEKDTVTTEVVGSITTTGGAEKSQQGGESIQPTESADTARYGVTGAQRETAGRALRTASWGTIFYLITTDILGPMGAPWSFAQLGYGPGIALYTVFSVMSYYSGWILWKVFCGLDSNRFPVRGYGDFFFRMFGPWARHFVNVAQALQLLLTVSVLILSNGQSISQISRGSSPDSMGICFVACMLIFMAAGFVLGQIRTLQRLGWLTNLSVWLTVALVLLCMASVTYGPNYAAIETSFGLMPGMPIQKFAGTPPPGLASGGVGFVASLNGLNVAVYAYGGALLFAALMAEMRHPMDFWKSLLIAEIFIYGIYMFFGLFMYSYQGQYSYNPSVQGIAVYSIQTAGNILSLISNLIAAVLYSNIGLKVVYVEVFHELLGFPDLTTKMGKIWWAVLIPIYWVVAFIVGAAVPQFSYVVGLVGALFILSFTYTFPAWLAVGYWIKKDAMVEGTERFDPATNTYNYVDQGWKRWRRGFMKKPFFNTFNIFYFLGALVTCALGCYSSIESLRQAFESHIATSLSCTPPV</sequence>
<gene>
    <name evidence="1" type="ORF">F4820DRAFT_70834</name>
</gene>
<comment type="caution">
    <text evidence="1">The sequence shown here is derived from an EMBL/GenBank/DDBJ whole genome shotgun (WGS) entry which is preliminary data.</text>
</comment>
<organism evidence="1 2">
    <name type="scientific">Hypoxylon rubiginosum</name>
    <dbReference type="NCBI Taxonomy" id="110542"/>
    <lineage>
        <taxon>Eukaryota</taxon>
        <taxon>Fungi</taxon>
        <taxon>Dikarya</taxon>
        <taxon>Ascomycota</taxon>
        <taxon>Pezizomycotina</taxon>
        <taxon>Sordariomycetes</taxon>
        <taxon>Xylariomycetidae</taxon>
        <taxon>Xylariales</taxon>
        <taxon>Hypoxylaceae</taxon>
        <taxon>Hypoxylon</taxon>
    </lineage>
</organism>
<dbReference type="EMBL" id="MU393555">
    <property type="protein sequence ID" value="KAI4861357.1"/>
    <property type="molecule type" value="Genomic_DNA"/>
</dbReference>
<dbReference type="Proteomes" id="UP001497700">
    <property type="component" value="Unassembled WGS sequence"/>
</dbReference>
<evidence type="ECO:0000313" key="1">
    <source>
        <dbReference type="EMBL" id="KAI4861357.1"/>
    </source>
</evidence>
<reference evidence="1 2" key="1">
    <citation type="journal article" date="2022" name="New Phytol.">
        <title>Ecological generalism drives hyperdiversity of secondary metabolite gene clusters in xylarialean endophytes.</title>
        <authorList>
            <person name="Franco M.E.E."/>
            <person name="Wisecaver J.H."/>
            <person name="Arnold A.E."/>
            <person name="Ju Y.M."/>
            <person name="Slot J.C."/>
            <person name="Ahrendt S."/>
            <person name="Moore L.P."/>
            <person name="Eastman K.E."/>
            <person name="Scott K."/>
            <person name="Konkel Z."/>
            <person name="Mondo S.J."/>
            <person name="Kuo A."/>
            <person name="Hayes R.D."/>
            <person name="Haridas S."/>
            <person name="Andreopoulos B."/>
            <person name="Riley R."/>
            <person name="LaButti K."/>
            <person name="Pangilinan J."/>
            <person name="Lipzen A."/>
            <person name="Amirebrahimi M."/>
            <person name="Yan J."/>
            <person name="Adam C."/>
            <person name="Keymanesh K."/>
            <person name="Ng V."/>
            <person name="Louie K."/>
            <person name="Northen T."/>
            <person name="Drula E."/>
            <person name="Henrissat B."/>
            <person name="Hsieh H.M."/>
            <person name="Youens-Clark K."/>
            <person name="Lutzoni F."/>
            <person name="Miadlikowska J."/>
            <person name="Eastwood D.C."/>
            <person name="Hamelin R.C."/>
            <person name="Grigoriev I.V."/>
            <person name="U'Ren J.M."/>
        </authorList>
    </citation>
    <scope>NUCLEOTIDE SEQUENCE [LARGE SCALE GENOMIC DNA]</scope>
    <source>
        <strain evidence="1 2">CBS 119005</strain>
    </source>
</reference>